<dbReference type="InterPro" id="IPR038740">
    <property type="entry name" value="BioF2-like_GNAT_dom"/>
</dbReference>
<name>A0A849VPN5_9HYPH</name>
<dbReference type="InterPro" id="IPR016181">
    <property type="entry name" value="Acyl_CoA_acyltransferase"/>
</dbReference>
<feature type="domain" description="BioF2-like acetyltransferase" evidence="1">
    <location>
        <begin position="169"/>
        <end position="318"/>
    </location>
</feature>
<evidence type="ECO:0000259" key="1">
    <source>
        <dbReference type="Pfam" id="PF13480"/>
    </source>
</evidence>
<protein>
    <submittedName>
        <fullName evidence="2">GNAT family N-acetyltransferase</fullName>
    </submittedName>
</protein>
<evidence type="ECO:0000313" key="2">
    <source>
        <dbReference type="EMBL" id="NTS29913.1"/>
    </source>
</evidence>
<dbReference type="EMBL" id="JABUMX010000001">
    <property type="protein sequence ID" value="NTS29913.1"/>
    <property type="molecule type" value="Genomic_DNA"/>
</dbReference>
<dbReference type="Proteomes" id="UP000550508">
    <property type="component" value="Unassembled WGS sequence"/>
</dbReference>
<evidence type="ECO:0000313" key="3">
    <source>
        <dbReference type="Proteomes" id="UP000550508"/>
    </source>
</evidence>
<dbReference type="SUPFAM" id="SSF55729">
    <property type="entry name" value="Acyl-CoA N-acyltransferases (Nat)"/>
    <property type="match status" value="1"/>
</dbReference>
<dbReference type="RefSeq" id="WP_113280192.1">
    <property type="nucleotide sequence ID" value="NZ_JABUMX010000001.1"/>
</dbReference>
<dbReference type="AlphaFoldDB" id="A0A849VPN5"/>
<comment type="caution">
    <text evidence="2">The sequence shown here is derived from an EMBL/GenBank/DDBJ whole genome shotgun (WGS) entry which is preliminary data.</text>
</comment>
<organism evidence="2 3">
    <name type="scientific">Phyllobacterium pellucidum</name>
    <dbReference type="NCBI Taxonomy" id="2740464"/>
    <lineage>
        <taxon>Bacteria</taxon>
        <taxon>Pseudomonadati</taxon>
        <taxon>Pseudomonadota</taxon>
        <taxon>Alphaproteobacteria</taxon>
        <taxon>Hyphomicrobiales</taxon>
        <taxon>Phyllobacteriaceae</taxon>
        <taxon>Phyllobacterium</taxon>
    </lineage>
</organism>
<dbReference type="GO" id="GO:0016740">
    <property type="term" value="F:transferase activity"/>
    <property type="evidence" value="ECO:0007669"/>
    <property type="project" value="UniProtKB-KW"/>
</dbReference>
<keyword evidence="3" id="KW-1185">Reference proteome</keyword>
<gene>
    <name evidence="2" type="ORF">HQ945_01480</name>
</gene>
<accession>A0A849VPN5</accession>
<proteinExistence type="predicted"/>
<keyword evidence="2" id="KW-0808">Transferase</keyword>
<reference evidence="2 3" key="1">
    <citation type="submission" date="2020-05" db="EMBL/GenBank/DDBJ databases">
        <authorList>
            <person name="Kim M.K."/>
        </authorList>
    </citation>
    <scope>NUCLEOTIDE SEQUENCE [LARGE SCALE GENOMIC DNA]</scope>
    <source>
        <strain evidence="2 3">BT25</strain>
    </source>
</reference>
<dbReference type="Pfam" id="PF13480">
    <property type="entry name" value="Acetyltransf_6"/>
    <property type="match status" value="1"/>
</dbReference>
<sequence>MAPSRLVPRIVVDASEATTLWNAFAGELLAGAAQTAHWFSCWQSSANSDCLVAALLMDGAPVLLLPLEVERRGSLRIACYVGGPHANCNFPALLPTLSITQDDLNGLFQALHRARPDIDIVTLSRQLPELAGAANPLMQLQHRTNPNISLAIRLDGSFETVLNRHNSKRKMKKHRHVVRRYDDAGGFKIVTAASAAESRNMLDDYFAWKSDRLARAGITNTYEPKGVKEFFHHLFADETNAASPRFQLRALEVKGKYRAVLGKSHAKGMTFIDFVGIADDELVSTSPGEFLFYKDIEESCGADLAIYSFGIGDEPYKRSWSEIETPTYDNDISLTAKGRLFSLYLGARGSVVRRIKQNEKVWAMVKTARAKLRGQS</sequence>